<protein>
    <submittedName>
        <fullName evidence="2">Uncharacterized protein</fullName>
    </submittedName>
</protein>
<keyword evidence="1" id="KW-1133">Transmembrane helix</keyword>
<evidence type="ECO:0000256" key="1">
    <source>
        <dbReference type="SAM" id="Phobius"/>
    </source>
</evidence>
<feature type="transmembrane region" description="Helical" evidence="1">
    <location>
        <begin position="53"/>
        <end position="72"/>
    </location>
</feature>
<sequence length="117" mass="12798">MGSNAEAAALFNLFVKKPWKMTVVSITPSLRPLRFLPTNPLFLQLQNNTVEKMAVVLAVVIDGLGLFVRTLWDLQERRFSATFNAVTSAAISITMALVVCLLSLHGHATPEIGVAYI</sequence>
<name>A0A7J8PMX1_GOSRA</name>
<gene>
    <name evidence="2" type="ORF">Gorai_019296</name>
</gene>
<dbReference type="Proteomes" id="UP000593578">
    <property type="component" value="Unassembled WGS sequence"/>
</dbReference>
<evidence type="ECO:0000313" key="2">
    <source>
        <dbReference type="EMBL" id="MBA0590597.1"/>
    </source>
</evidence>
<keyword evidence="1" id="KW-0472">Membrane</keyword>
<evidence type="ECO:0000313" key="3">
    <source>
        <dbReference type="Proteomes" id="UP000593578"/>
    </source>
</evidence>
<organism evidence="2 3">
    <name type="scientific">Gossypium raimondii</name>
    <name type="common">Peruvian cotton</name>
    <name type="synonym">Gossypium klotzschianum subsp. raimondii</name>
    <dbReference type="NCBI Taxonomy" id="29730"/>
    <lineage>
        <taxon>Eukaryota</taxon>
        <taxon>Viridiplantae</taxon>
        <taxon>Streptophyta</taxon>
        <taxon>Embryophyta</taxon>
        <taxon>Tracheophyta</taxon>
        <taxon>Spermatophyta</taxon>
        <taxon>Magnoliopsida</taxon>
        <taxon>eudicotyledons</taxon>
        <taxon>Gunneridae</taxon>
        <taxon>Pentapetalae</taxon>
        <taxon>rosids</taxon>
        <taxon>malvids</taxon>
        <taxon>Malvales</taxon>
        <taxon>Malvaceae</taxon>
        <taxon>Malvoideae</taxon>
        <taxon>Gossypium</taxon>
    </lineage>
</organism>
<dbReference type="AlphaFoldDB" id="A0A7J8PMX1"/>
<feature type="transmembrane region" description="Helical" evidence="1">
    <location>
        <begin position="84"/>
        <end position="104"/>
    </location>
</feature>
<accession>A0A7J8PMX1</accession>
<keyword evidence="1" id="KW-0812">Transmembrane</keyword>
<dbReference type="EMBL" id="JABEZZ010000007">
    <property type="protein sequence ID" value="MBA0590597.1"/>
    <property type="molecule type" value="Genomic_DNA"/>
</dbReference>
<comment type="caution">
    <text evidence="2">The sequence shown here is derived from an EMBL/GenBank/DDBJ whole genome shotgun (WGS) entry which is preliminary data.</text>
</comment>
<reference evidence="2 3" key="1">
    <citation type="journal article" date="2019" name="Genome Biol. Evol.">
        <title>Insights into the evolution of the New World diploid cottons (Gossypium, subgenus Houzingenia) based on genome sequencing.</title>
        <authorList>
            <person name="Grover C.E."/>
            <person name="Arick M.A. 2nd"/>
            <person name="Thrash A."/>
            <person name="Conover J.L."/>
            <person name="Sanders W.S."/>
            <person name="Peterson D.G."/>
            <person name="Frelichowski J.E."/>
            <person name="Scheffler J.A."/>
            <person name="Scheffler B.E."/>
            <person name="Wendel J.F."/>
        </authorList>
    </citation>
    <scope>NUCLEOTIDE SEQUENCE [LARGE SCALE GENOMIC DNA]</scope>
    <source>
        <strain evidence="2">8</strain>
        <tissue evidence="2">Leaf</tissue>
    </source>
</reference>
<proteinExistence type="predicted"/>